<name>A0ABU1IU38_9BACL</name>
<dbReference type="RefSeq" id="WP_188774645.1">
    <property type="nucleotide sequence ID" value="NZ_BMMB01000003.1"/>
</dbReference>
<keyword evidence="4" id="KW-1185">Reference proteome</keyword>
<protein>
    <submittedName>
        <fullName evidence="3">Purine catabolism regulator</fullName>
    </submittedName>
</protein>
<gene>
    <name evidence="3" type="ORF">JOC58_000036</name>
</gene>
<feature type="domain" description="PucR C-terminal helix-turn-helix" evidence="2">
    <location>
        <begin position="494"/>
        <end position="548"/>
    </location>
</feature>
<accession>A0ABU1IU38</accession>
<dbReference type="PANTHER" id="PTHR33744">
    <property type="entry name" value="CARBOHYDRATE DIACID REGULATOR"/>
    <property type="match status" value="1"/>
</dbReference>
<sequence>MSSITVEEAMAVGALTRARIIAGFSGLKNPIEHVTVLEIPDSEEWFKGHELIITAFYNIRDDAERQLALLDKMKLMHSAALALCYPGLHYHALSEQVLQRAEELHIPIIEIPRDVPYIDIISPVVQEIQKNRSLEIKQMLEIQNQLTEWLAQKLDPTMIIPKIGAILGDPLLLVDDQYRQLAGYQMELTSTSASSVHDEMDYPGVNDLSIPDQAIVETASRHDAYPSSVLPMSIATHVAAESELDGQQYIVETIQSADRVYGYLCAWSEERMPPFKEMLYRSVAVSLALYFTQEDAIQSAARDYQQTVLVNWLNGQEITPDQLERSIQELGYDPTTLVGMALVTASNREQSSELAGQINIWCKHNDHARRCMVIAHGYQLVLLLSQPAKKDSFEAEYEDFFTSMRRQVHIEHTVIYGRMLHQLAEEGAALYRSLQDVLYFRQRIPALPDVMYTAGLPIFQLLRTSRAVALLAPLRPLLQPLLEYDQRMNADFMETLEYFLFYPEQQDLPDVLHIHRNTLNYRKQRIIEILGMNPFENPYRMQFELALLVHHLT</sequence>
<evidence type="ECO:0000259" key="1">
    <source>
        <dbReference type="Pfam" id="PF07905"/>
    </source>
</evidence>
<dbReference type="Pfam" id="PF07905">
    <property type="entry name" value="PucR"/>
    <property type="match status" value="1"/>
</dbReference>
<evidence type="ECO:0000313" key="3">
    <source>
        <dbReference type="EMBL" id="MDR6242152.1"/>
    </source>
</evidence>
<feature type="domain" description="Purine catabolism PurC-like" evidence="1">
    <location>
        <begin position="10"/>
        <end position="128"/>
    </location>
</feature>
<dbReference type="InterPro" id="IPR025736">
    <property type="entry name" value="PucR_C-HTH_dom"/>
</dbReference>
<dbReference type="EMBL" id="JAVDQH010000001">
    <property type="protein sequence ID" value="MDR6242152.1"/>
    <property type="molecule type" value="Genomic_DNA"/>
</dbReference>
<dbReference type="InterPro" id="IPR051448">
    <property type="entry name" value="CdaR-like_regulators"/>
</dbReference>
<organism evidence="3 4">
    <name type="scientific">Paenibacillus hunanensis</name>
    <dbReference type="NCBI Taxonomy" id="539262"/>
    <lineage>
        <taxon>Bacteria</taxon>
        <taxon>Bacillati</taxon>
        <taxon>Bacillota</taxon>
        <taxon>Bacilli</taxon>
        <taxon>Bacillales</taxon>
        <taxon>Paenibacillaceae</taxon>
        <taxon>Paenibacillus</taxon>
    </lineage>
</organism>
<proteinExistence type="predicted"/>
<dbReference type="Proteomes" id="UP001185028">
    <property type="component" value="Unassembled WGS sequence"/>
</dbReference>
<evidence type="ECO:0000313" key="4">
    <source>
        <dbReference type="Proteomes" id="UP001185028"/>
    </source>
</evidence>
<dbReference type="PANTHER" id="PTHR33744:SF7">
    <property type="entry name" value="PUCR FAMILY TRANSCRIPTIONAL REGULATOR"/>
    <property type="match status" value="1"/>
</dbReference>
<dbReference type="InterPro" id="IPR042070">
    <property type="entry name" value="PucR_C-HTH_sf"/>
</dbReference>
<dbReference type="Pfam" id="PF13556">
    <property type="entry name" value="HTH_30"/>
    <property type="match status" value="1"/>
</dbReference>
<reference evidence="3 4" key="1">
    <citation type="submission" date="2023-07" db="EMBL/GenBank/DDBJ databases">
        <title>Genomic Encyclopedia of Type Strains, Phase IV (KMG-IV): sequencing the most valuable type-strain genomes for metagenomic binning, comparative biology and taxonomic classification.</title>
        <authorList>
            <person name="Goeker M."/>
        </authorList>
    </citation>
    <scope>NUCLEOTIDE SEQUENCE [LARGE SCALE GENOMIC DNA]</scope>
    <source>
        <strain evidence="3 4">DSM 22170</strain>
    </source>
</reference>
<dbReference type="InterPro" id="IPR012914">
    <property type="entry name" value="PucR_dom"/>
</dbReference>
<comment type="caution">
    <text evidence="3">The sequence shown here is derived from an EMBL/GenBank/DDBJ whole genome shotgun (WGS) entry which is preliminary data.</text>
</comment>
<dbReference type="Gene3D" id="1.10.10.2840">
    <property type="entry name" value="PucR C-terminal helix-turn-helix domain"/>
    <property type="match status" value="1"/>
</dbReference>
<evidence type="ECO:0000259" key="2">
    <source>
        <dbReference type="Pfam" id="PF13556"/>
    </source>
</evidence>